<accession>A0AA40F0R8</accession>
<dbReference type="SUPFAM" id="SSF48403">
    <property type="entry name" value="Ankyrin repeat"/>
    <property type="match status" value="1"/>
</dbReference>
<name>A0AA40F0R8_9PEZI</name>
<dbReference type="EMBL" id="JAUKUD010000003">
    <property type="protein sequence ID" value="KAK0748956.1"/>
    <property type="molecule type" value="Genomic_DNA"/>
</dbReference>
<keyword evidence="1" id="KW-0040">ANK repeat</keyword>
<comment type="caution">
    <text evidence="3">The sequence shown here is derived from an EMBL/GenBank/DDBJ whole genome shotgun (WGS) entry which is preliminary data.</text>
</comment>
<dbReference type="InterPro" id="IPR036770">
    <property type="entry name" value="Ankyrin_rpt-contain_sf"/>
</dbReference>
<feature type="compositionally biased region" description="Polar residues" evidence="2">
    <location>
        <begin position="346"/>
        <end position="365"/>
    </location>
</feature>
<dbReference type="InterPro" id="IPR029058">
    <property type="entry name" value="AB_hydrolase_fold"/>
</dbReference>
<dbReference type="AlphaFoldDB" id="A0AA40F0R8"/>
<dbReference type="Pfam" id="PF00023">
    <property type="entry name" value="Ank"/>
    <property type="match status" value="1"/>
</dbReference>
<proteinExistence type="predicted"/>
<feature type="repeat" description="ANK" evidence="1">
    <location>
        <begin position="634"/>
        <end position="667"/>
    </location>
</feature>
<feature type="compositionally biased region" description="Basic and acidic residues" evidence="2">
    <location>
        <begin position="83"/>
        <end position="118"/>
    </location>
</feature>
<dbReference type="Proteomes" id="UP001172155">
    <property type="component" value="Unassembled WGS sequence"/>
</dbReference>
<gene>
    <name evidence="3" type="ORF">B0T18DRAFT_95651</name>
</gene>
<reference evidence="3" key="1">
    <citation type="submission" date="2023-06" db="EMBL/GenBank/DDBJ databases">
        <title>Genome-scale phylogeny and comparative genomics of the fungal order Sordariales.</title>
        <authorList>
            <consortium name="Lawrence Berkeley National Laboratory"/>
            <person name="Hensen N."/>
            <person name="Bonometti L."/>
            <person name="Westerberg I."/>
            <person name="Brannstrom I.O."/>
            <person name="Guillou S."/>
            <person name="Cros-Aarteil S."/>
            <person name="Calhoun S."/>
            <person name="Haridas S."/>
            <person name="Kuo A."/>
            <person name="Mondo S."/>
            <person name="Pangilinan J."/>
            <person name="Riley R."/>
            <person name="LaButti K."/>
            <person name="Andreopoulos B."/>
            <person name="Lipzen A."/>
            <person name="Chen C."/>
            <person name="Yanf M."/>
            <person name="Daum C."/>
            <person name="Ng V."/>
            <person name="Clum A."/>
            <person name="Steindorff A."/>
            <person name="Ohm R."/>
            <person name="Martin F."/>
            <person name="Silar P."/>
            <person name="Natvig D."/>
            <person name="Lalanne C."/>
            <person name="Gautier V."/>
            <person name="Ament-velasquez S.L."/>
            <person name="Kruys A."/>
            <person name="Hutchinson M.I."/>
            <person name="Powell A.J."/>
            <person name="Barry K."/>
            <person name="Miller A.N."/>
            <person name="Grigoriev I.V."/>
            <person name="Debuchy R."/>
            <person name="Gladieux P."/>
            <person name="Thoren M.H."/>
            <person name="Johannesson H."/>
        </authorList>
    </citation>
    <scope>NUCLEOTIDE SEQUENCE</scope>
    <source>
        <strain evidence="3">SMH3187-1</strain>
    </source>
</reference>
<feature type="compositionally biased region" description="Pro residues" evidence="2">
    <location>
        <begin position="51"/>
        <end position="60"/>
    </location>
</feature>
<dbReference type="Gene3D" id="1.25.40.20">
    <property type="entry name" value="Ankyrin repeat-containing domain"/>
    <property type="match status" value="1"/>
</dbReference>
<dbReference type="PANTHER" id="PTHR24184:SF11">
    <property type="entry name" value="ANKYRIN REPEAT AND SOCS BOX CONTAINING 3"/>
    <property type="match status" value="1"/>
</dbReference>
<feature type="region of interest" description="Disordered" evidence="2">
    <location>
        <begin position="1"/>
        <end position="166"/>
    </location>
</feature>
<dbReference type="PANTHER" id="PTHR24184">
    <property type="entry name" value="SI:CH211-189E2.2"/>
    <property type="match status" value="1"/>
</dbReference>
<evidence type="ECO:0000256" key="1">
    <source>
        <dbReference type="PROSITE-ProRule" id="PRU00023"/>
    </source>
</evidence>
<evidence type="ECO:0000256" key="2">
    <source>
        <dbReference type="SAM" id="MobiDB-lite"/>
    </source>
</evidence>
<dbReference type="PROSITE" id="PS50088">
    <property type="entry name" value="ANK_REPEAT"/>
    <property type="match status" value="1"/>
</dbReference>
<protein>
    <recommendedName>
        <fullName evidence="5">Ankyrin</fullName>
    </recommendedName>
</protein>
<evidence type="ECO:0000313" key="4">
    <source>
        <dbReference type="Proteomes" id="UP001172155"/>
    </source>
</evidence>
<keyword evidence="4" id="KW-1185">Reference proteome</keyword>
<evidence type="ECO:0000313" key="3">
    <source>
        <dbReference type="EMBL" id="KAK0748956.1"/>
    </source>
</evidence>
<feature type="region of interest" description="Disordered" evidence="2">
    <location>
        <begin position="334"/>
        <end position="374"/>
    </location>
</feature>
<organism evidence="3 4">
    <name type="scientific">Schizothecium vesticola</name>
    <dbReference type="NCBI Taxonomy" id="314040"/>
    <lineage>
        <taxon>Eukaryota</taxon>
        <taxon>Fungi</taxon>
        <taxon>Dikarya</taxon>
        <taxon>Ascomycota</taxon>
        <taxon>Pezizomycotina</taxon>
        <taxon>Sordariomycetes</taxon>
        <taxon>Sordariomycetidae</taxon>
        <taxon>Sordariales</taxon>
        <taxon>Schizotheciaceae</taxon>
        <taxon>Schizothecium</taxon>
    </lineage>
</organism>
<sequence>MDPPAGLKPSEDNNRTSASEPESKGKAAEPAPPVPAAVAGDVFEIHGRSTPPAPPPPSPNKPAKAEKSSRFSLGKGSLAKVTGDAKPKTTDTKAKAIGEPKAKSTPDTKPKTAGDTKKSGQGGNATKGAGTTAGAGTTPRGKVPATRAQGAAKTTTDKPKETAEMRTHPQDPFFVPRVDIVAIHDVGETLDSAWIYRRKNKRRHNDSRKLYSAAMNAPGLADWESNVDTGGSPFRAPHTKGKPGGAVSTGKAQMMDSIERWRMELERAETDKARNTLTADPVAQTAPQIHFELSPDVYLEELEEADVLGALPPVLDDDGEGRVVDAAFRERAARRRPQLKDRRLLSQDTQGSTAKQSSLNVQGSDLHSDRQSSDHGVERRINWLSDGDMLPNEVQRARVMFYTYRNTENLSSPRQYLEERALDLIKRILKKRTSETVDYARVPLVLVGLGFGALIAQKVVSMLEPTTESLLDKVAGVLLLDAPSHSPDLLQFPRSRSQEAKRIWTEDWLKSASDGNVLSASAKKNHDNLIDNAALWRKFCVMTMMHGISLTWHYSPVTTPDGKNTNCLLIPKRSKTAHRLSRFDLSSDVDYRSVVNAIKRSLLVKCCTAKYGELNRLLGDFLRDQFPPDLPDHRGRTALHLAIDAANRGAIERLLFTGRASVKARDNEGRSPLNAAVQKAVVEGRDDAENYTELRKAFTQIIKLLIKRGSSIDDKDAAGRTPWFYAEGPGNEWIKKLKDNYLLTGSSSSSAGALEKVLQPTDDSQRIACESFDLILAEVFLKQKRERKSEVFNLDLTPISDLIYKGGTSVSQILAASRPDKFSSDKIICRWIHLPANNEQWIHDLLVSMGIQDGSMGGQRHDGKKI</sequence>
<feature type="compositionally biased region" description="Low complexity" evidence="2">
    <location>
        <begin position="126"/>
        <end position="138"/>
    </location>
</feature>
<dbReference type="Gene3D" id="3.40.50.1820">
    <property type="entry name" value="alpha/beta hydrolase"/>
    <property type="match status" value="1"/>
</dbReference>
<dbReference type="SUPFAM" id="SSF53474">
    <property type="entry name" value="alpha/beta-Hydrolases"/>
    <property type="match status" value="1"/>
</dbReference>
<dbReference type="SMART" id="SM00248">
    <property type="entry name" value="ANK"/>
    <property type="match status" value="2"/>
</dbReference>
<feature type="compositionally biased region" description="Basic and acidic residues" evidence="2">
    <location>
        <begin position="155"/>
        <end position="166"/>
    </location>
</feature>
<dbReference type="InterPro" id="IPR002110">
    <property type="entry name" value="Ankyrin_rpt"/>
</dbReference>
<evidence type="ECO:0008006" key="5">
    <source>
        <dbReference type="Google" id="ProtNLM"/>
    </source>
</evidence>